<dbReference type="EMBL" id="JAHDVG010000474">
    <property type="protein sequence ID" value="KAH1177272.1"/>
    <property type="molecule type" value="Genomic_DNA"/>
</dbReference>
<organism evidence="2 3">
    <name type="scientific">Mauremys mutica</name>
    <name type="common">yellowpond turtle</name>
    <dbReference type="NCBI Taxonomy" id="74926"/>
    <lineage>
        <taxon>Eukaryota</taxon>
        <taxon>Metazoa</taxon>
        <taxon>Chordata</taxon>
        <taxon>Craniata</taxon>
        <taxon>Vertebrata</taxon>
        <taxon>Euteleostomi</taxon>
        <taxon>Archelosauria</taxon>
        <taxon>Testudinata</taxon>
        <taxon>Testudines</taxon>
        <taxon>Cryptodira</taxon>
        <taxon>Durocryptodira</taxon>
        <taxon>Testudinoidea</taxon>
        <taxon>Geoemydidae</taxon>
        <taxon>Geoemydinae</taxon>
        <taxon>Mauremys</taxon>
    </lineage>
</organism>
<feature type="region of interest" description="Disordered" evidence="1">
    <location>
        <begin position="15"/>
        <end position="131"/>
    </location>
</feature>
<reference evidence="2" key="1">
    <citation type="submission" date="2021-09" db="EMBL/GenBank/DDBJ databases">
        <title>The genome of Mauremys mutica provides insights into the evolution of semi-aquatic lifestyle.</title>
        <authorList>
            <person name="Gong S."/>
            <person name="Gao Y."/>
        </authorList>
    </citation>
    <scope>NUCLEOTIDE SEQUENCE</scope>
    <source>
        <strain evidence="2">MM-2020</strain>
        <tissue evidence="2">Muscle</tissue>
    </source>
</reference>
<name>A0A9D3XCX6_9SAUR</name>
<sequence length="131" mass="13946">MMAIAKKLMVKIKMARKRDPSIAVESRMVATNVHNGDGANDDDKDWSGAEEGGDRTKDGGDEGGNGGQDGIDEGGEETMTGITRKLMTVVEPRMSQDSCDEGGNDGCGAWDNRDNQGIDGNRAQDGKQQGR</sequence>
<dbReference type="AlphaFoldDB" id="A0A9D3XCX6"/>
<proteinExistence type="predicted"/>
<protein>
    <submittedName>
        <fullName evidence="2">Uncharacterized protein</fullName>
    </submittedName>
</protein>
<dbReference type="Proteomes" id="UP000827986">
    <property type="component" value="Unassembled WGS sequence"/>
</dbReference>
<comment type="caution">
    <text evidence="2">The sequence shown here is derived from an EMBL/GenBank/DDBJ whole genome shotgun (WGS) entry which is preliminary data.</text>
</comment>
<keyword evidence="3" id="KW-1185">Reference proteome</keyword>
<evidence type="ECO:0000313" key="2">
    <source>
        <dbReference type="EMBL" id="KAH1177272.1"/>
    </source>
</evidence>
<evidence type="ECO:0000313" key="3">
    <source>
        <dbReference type="Proteomes" id="UP000827986"/>
    </source>
</evidence>
<gene>
    <name evidence="2" type="ORF">KIL84_010974</name>
</gene>
<accession>A0A9D3XCX6</accession>
<evidence type="ECO:0000256" key="1">
    <source>
        <dbReference type="SAM" id="MobiDB-lite"/>
    </source>
</evidence>